<evidence type="ECO:0000256" key="8">
    <source>
        <dbReference type="SAM" id="SignalP"/>
    </source>
</evidence>
<feature type="chain" id="PRO_5002482056" description="Cell wall mannoprotein 1" evidence="8">
    <location>
        <begin position="19"/>
        <end position="171"/>
    </location>
</feature>
<evidence type="ECO:0000256" key="3">
    <source>
        <dbReference type="ARBA" id="ARBA00022525"/>
    </source>
</evidence>
<evidence type="ECO:0000256" key="4">
    <source>
        <dbReference type="ARBA" id="ARBA00022729"/>
    </source>
</evidence>
<evidence type="ECO:0000256" key="5">
    <source>
        <dbReference type="ARBA" id="ARBA00023121"/>
    </source>
</evidence>
<reference evidence="9 10" key="1">
    <citation type="submission" date="2015-04" db="EMBL/GenBank/DDBJ databases">
        <authorList>
            <person name="Heijne W.H."/>
            <person name="Fedorova N.D."/>
            <person name="Nierman W.C."/>
            <person name="Vollebregt A.W."/>
            <person name="Zhao Z."/>
            <person name="Wu L."/>
            <person name="Kumar M."/>
            <person name="Stam H."/>
            <person name="van den Berg M.A."/>
            <person name="Pel H.J."/>
        </authorList>
    </citation>
    <scope>NUCLEOTIDE SEQUENCE [LARGE SCALE GENOMIC DNA]</scope>
    <source>
        <strain evidence="9 10">CBS 393.64</strain>
    </source>
</reference>
<evidence type="ECO:0000256" key="6">
    <source>
        <dbReference type="ARBA" id="ARBA00060953"/>
    </source>
</evidence>
<evidence type="ECO:0000256" key="7">
    <source>
        <dbReference type="ARBA" id="ARBA00071527"/>
    </source>
</evidence>
<keyword evidence="2" id="KW-0134">Cell wall</keyword>
<dbReference type="FunFam" id="1.20.1280.140:FF:000001">
    <property type="entry name" value="Cell wall serine-threonine-rich galactomannoprotein Mp1"/>
    <property type="match status" value="1"/>
</dbReference>
<keyword evidence="4 8" id="KW-0732">Signal</keyword>
<dbReference type="GO" id="GO:0008289">
    <property type="term" value="F:lipid binding"/>
    <property type="evidence" value="ECO:0007669"/>
    <property type="project" value="UniProtKB-KW"/>
</dbReference>
<sequence>MLPNTVTALVLSFSLVAAGPIVKRSVLTDLTTIGNDLTTLQKDITGWDGSVLSAIPLLGDVTNVENAIKTAINDTDASAPFGASDSTSVTNEVLTLEPQITTTLNDLVQKEPQVAAIGYTSQVQSSLTTLKNLTDQLTSALESKATSSDASTIANATTSIDAAFSSAIAAF</sequence>
<dbReference type="GO" id="GO:0005576">
    <property type="term" value="C:extracellular region"/>
    <property type="evidence" value="ECO:0007669"/>
    <property type="project" value="TreeGrafter"/>
</dbReference>
<keyword evidence="3" id="KW-0964">Secreted</keyword>
<dbReference type="PANTHER" id="PTHR38123">
    <property type="entry name" value="CELL WALL SERINE-THREONINE-RICH GALACTOMANNOPROTEIN MP1 (AFU_ORTHOLOGUE AFUA_4G03240)"/>
    <property type="match status" value="1"/>
</dbReference>
<evidence type="ECO:0000313" key="10">
    <source>
        <dbReference type="Proteomes" id="UP000053958"/>
    </source>
</evidence>
<feature type="signal peptide" evidence="8">
    <location>
        <begin position="1"/>
        <end position="18"/>
    </location>
</feature>
<dbReference type="AlphaFoldDB" id="A0A0F4YQB0"/>
<dbReference type="GO" id="GO:0009277">
    <property type="term" value="C:fungal-type cell wall"/>
    <property type="evidence" value="ECO:0007669"/>
    <property type="project" value="UniProtKB-ARBA"/>
</dbReference>
<dbReference type="GeneID" id="25318507"/>
<comment type="caution">
    <text evidence="9">The sequence shown here is derived from an EMBL/GenBank/DDBJ whole genome shotgun (WGS) entry which is preliminary data.</text>
</comment>
<dbReference type="Proteomes" id="UP000053958">
    <property type="component" value="Unassembled WGS sequence"/>
</dbReference>
<keyword evidence="10" id="KW-1185">Reference proteome</keyword>
<evidence type="ECO:0000256" key="1">
    <source>
        <dbReference type="ARBA" id="ARBA00004191"/>
    </source>
</evidence>
<organism evidence="9 10">
    <name type="scientific">Rasamsonia emersonii (strain ATCC 16479 / CBS 393.64 / IMI 116815)</name>
    <dbReference type="NCBI Taxonomy" id="1408163"/>
    <lineage>
        <taxon>Eukaryota</taxon>
        <taxon>Fungi</taxon>
        <taxon>Dikarya</taxon>
        <taxon>Ascomycota</taxon>
        <taxon>Pezizomycotina</taxon>
        <taxon>Eurotiomycetes</taxon>
        <taxon>Eurotiomycetidae</taxon>
        <taxon>Eurotiales</taxon>
        <taxon>Trichocomaceae</taxon>
        <taxon>Rasamsonia</taxon>
    </lineage>
</organism>
<accession>A0A0F4YQB0</accession>
<evidence type="ECO:0000256" key="2">
    <source>
        <dbReference type="ARBA" id="ARBA00022512"/>
    </source>
</evidence>
<dbReference type="InterPro" id="IPR021054">
    <property type="entry name" value="Cell_wall_mannoprotein_1"/>
</dbReference>
<dbReference type="Gene3D" id="1.20.1280.140">
    <property type="match status" value="1"/>
</dbReference>
<dbReference type="OrthoDB" id="3485059at2759"/>
<name>A0A0F4YQB0_RASE3</name>
<keyword evidence="5" id="KW-0446">Lipid-binding</keyword>
<comment type="similarity">
    <text evidence="6">Belongs to the cell wall mannoprotein 1 family.</text>
</comment>
<evidence type="ECO:0000313" key="9">
    <source>
        <dbReference type="EMBL" id="KKA19803.1"/>
    </source>
</evidence>
<gene>
    <name evidence="9" type="ORF">T310_6195</name>
</gene>
<dbReference type="EMBL" id="LASV01000314">
    <property type="protein sequence ID" value="KKA19803.1"/>
    <property type="molecule type" value="Genomic_DNA"/>
</dbReference>
<dbReference type="RefSeq" id="XP_013326415.1">
    <property type="nucleotide sequence ID" value="XM_013470961.1"/>
</dbReference>
<dbReference type="Pfam" id="PF12296">
    <property type="entry name" value="HsbA"/>
    <property type="match status" value="1"/>
</dbReference>
<dbReference type="PANTHER" id="PTHR38123:SF1">
    <property type="entry name" value="HYDROPHOBIC SURFACE BINDING PROTEIN"/>
    <property type="match status" value="1"/>
</dbReference>
<protein>
    <recommendedName>
        <fullName evidence="7">Cell wall mannoprotein 1</fullName>
    </recommendedName>
</protein>
<comment type="subcellular location">
    <subcellularLocation>
        <location evidence="1">Secreted</location>
        <location evidence="1">Cell wall</location>
    </subcellularLocation>
</comment>
<proteinExistence type="inferred from homology"/>